<organism evidence="7 8">
    <name type="scientific">Salibacterium salarium</name>
    <dbReference type="NCBI Taxonomy" id="284579"/>
    <lineage>
        <taxon>Bacteria</taxon>
        <taxon>Bacillati</taxon>
        <taxon>Bacillota</taxon>
        <taxon>Bacilli</taxon>
        <taxon>Bacillales</taxon>
        <taxon>Bacillaceae</taxon>
    </lineage>
</organism>
<dbReference type="Pfam" id="PF08244">
    <property type="entry name" value="Glyco_hydro_32C"/>
    <property type="match status" value="1"/>
</dbReference>
<evidence type="ECO:0000256" key="2">
    <source>
        <dbReference type="ARBA" id="ARBA00022801"/>
    </source>
</evidence>
<dbReference type="CDD" id="cd18622">
    <property type="entry name" value="GH32_Inu-like"/>
    <property type="match status" value="1"/>
</dbReference>
<dbReference type="PROSITE" id="PS00609">
    <property type="entry name" value="GLYCOSYL_HYDROL_F32"/>
    <property type="match status" value="1"/>
</dbReference>
<name>A0A3R9QN20_9BACI</name>
<keyword evidence="2 4" id="KW-0378">Hydrolase</keyword>
<dbReference type="InterPro" id="IPR013148">
    <property type="entry name" value="Glyco_hydro_32_N"/>
</dbReference>
<accession>A0A3R9QN20</accession>
<proteinExistence type="inferred from homology"/>
<evidence type="ECO:0000256" key="1">
    <source>
        <dbReference type="ARBA" id="ARBA00009902"/>
    </source>
</evidence>
<dbReference type="InterPro" id="IPR018053">
    <property type="entry name" value="Glyco_hydro_32_AS"/>
</dbReference>
<dbReference type="InterPro" id="IPR013189">
    <property type="entry name" value="Glyco_hydro_32_C"/>
</dbReference>
<evidence type="ECO:0000259" key="6">
    <source>
        <dbReference type="Pfam" id="PF08244"/>
    </source>
</evidence>
<dbReference type="PANTHER" id="PTHR42800:SF1">
    <property type="entry name" value="EXOINULINASE INUD (AFU_ORTHOLOGUE AFUA_5G00480)"/>
    <property type="match status" value="1"/>
</dbReference>
<dbReference type="InterPro" id="IPR001362">
    <property type="entry name" value="Glyco_hydro_32"/>
</dbReference>
<evidence type="ECO:0000313" key="8">
    <source>
        <dbReference type="Proteomes" id="UP000275076"/>
    </source>
</evidence>
<dbReference type="SUPFAM" id="SSF75005">
    <property type="entry name" value="Arabinanase/levansucrase/invertase"/>
    <property type="match status" value="1"/>
</dbReference>
<feature type="domain" description="Glycosyl hydrolase family 32 C-terminal" evidence="6">
    <location>
        <begin position="356"/>
        <end position="481"/>
    </location>
</feature>
<dbReference type="OrthoDB" id="9759709at2"/>
<dbReference type="InterPro" id="IPR023296">
    <property type="entry name" value="Glyco_hydro_beta-prop_sf"/>
</dbReference>
<protein>
    <submittedName>
        <fullName evidence="7">Glycoside hydrolase family 32 protein</fullName>
    </submittedName>
</protein>
<gene>
    <name evidence="7" type="ORF">D7Z54_07195</name>
</gene>
<keyword evidence="8" id="KW-1185">Reference proteome</keyword>
<dbReference type="Gene3D" id="2.115.10.20">
    <property type="entry name" value="Glycosyl hydrolase domain, family 43"/>
    <property type="match status" value="1"/>
</dbReference>
<dbReference type="EMBL" id="RBVX01000005">
    <property type="protein sequence ID" value="RSL33900.1"/>
    <property type="molecule type" value="Genomic_DNA"/>
</dbReference>
<dbReference type="InterPro" id="IPR013320">
    <property type="entry name" value="ConA-like_dom_sf"/>
</dbReference>
<reference evidence="7 8" key="1">
    <citation type="submission" date="2018-10" db="EMBL/GenBank/DDBJ databases">
        <title>Draft genome sequence of Bacillus salarius IM0101, isolated from a hypersaline soil in Inner Mongolia, China.</title>
        <authorList>
            <person name="Yamprayoonswat W."/>
            <person name="Boonvisut S."/>
            <person name="Jumpathong W."/>
            <person name="Sittihan S."/>
            <person name="Ruangsuj P."/>
            <person name="Wanthongcharoen S."/>
            <person name="Thongpramul N."/>
            <person name="Pimmason S."/>
            <person name="Yu B."/>
            <person name="Yasawong M."/>
        </authorList>
    </citation>
    <scope>NUCLEOTIDE SEQUENCE [LARGE SCALE GENOMIC DNA]</scope>
    <source>
        <strain evidence="7 8">IM0101</strain>
    </source>
</reference>
<dbReference type="SMART" id="SM00640">
    <property type="entry name" value="Glyco_32"/>
    <property type="match status" value="1"/>
</dbReference>
<dbReference type="FunFam" id="2.115.10.20:FF:000002">
    <property type="entry name" value="Invertase 2"/>
    <property type="match status" value="1"/>
</dbReference>
<dbReference type="GO" id="GO:0005987">
    <property type="term" value="P:sucrose catabolic process"/>
    <property type="evidence" value="ECO:0007669"/>
    <property type="project" value="TreeGrafter"/>
</dbReference>
<evidence type="ECO:0000259" key="5">
    <source>
        <dbReference type="Pfam" id="PF00251"/>
    </source>
</evidence>
<dbReference type="Pfam" id="PF00251">
    <property type="entry name" value="Glyco_hydro_32N"/>
    <property type="match status" value="1"/>
</dbReference>
<dbReference type="Gene3D" id="2.60.120.560">
    <property type="entry name" value="Exo-inulinase, domain 1"/>
    <property type="match status" value="1"/>
</dbReference>
<evidence type="ECO:0000313" key="7">
    <source>
        <dbReference type="EMBL" id="RSL33900.1"/>
    </source>
</evidence>
<comment type="caution">
    <text evidence="7">The sequence shown here is derived from an EMBL/GenBank/DDBJ whole genome shotgun (WGS) entry which is preliminary data.</text>
</comment>
<dbReference type="SUPFAM" id="SSF49899">
    <property type="entry name" value="Concanavalin A-like lectins/glucanases"/>
    <property type="match status" value="1"/>
</dbReference>
<feature type="domain" description="Glycosyl hydrolase family 32 N-terminal" evidence="5">
    <location>
        <begin position="22"/>
        <end position="329"/>
    </location>
</feature>
<comment type="similarity">
    <text evidence="1 4">Belongs to the glycosyl hydrolase 32 family.</text>
</comment>
<keyword evidence="3 4" id="KW-0326">Glycosidase</keyword>
<dbReference type="GO" id="GO:0004575">
    <property type="term" value="F:sucrose alpha-glucosidase activity"/>
    <property type="evidence" value="ECO:0007669"/>
    <property type="project" value="TreeGrafter"/>
</dbReference>
<dbReference type="PANTHER" id="PTHR42800">
    <property type="entry name" value="EXOINULINASE INUD (AFU_ORTHOLOGUE AFUA_5G00480)"/>
    <property type="match status" value="1"/>
</dbReference>
<evidence type="ECO:0000256" key="4">
    <source>
        <dbReference type="RuleBase" id="RU362110"/>
    </source>
</evidence>
<dbReference type="RefSeq" id="WP_125555171.1">
    <property type="nucleotide sequence ID" value="NZ_RBVX01000005.1"/>
</dbReference>
<dbReference type="Proteomes" id="UP000275076">
    <property type="component" value="Unassembled WGS sequence"/>
</dbReference>
<sequence>MSKQQRVMTNTYYQEKYRPHVHFTPESMWMNDPNGLVYFEEEYHLFYQYHPDGKTWGPMHWGHAVSRDLLTWRHLPLALFPDEIGMIFSGSVVVDWNNTSGFFKDGEPGLVAIFTHATGDLQRQSVAYSKDNGRTWEKYVHNPVIDNDNITDFRDPKVFWHEDSSQWIMVLTIGRRVRFYASNNLIDWFTLSDFGENWGAQDGVWECPDLFMLTNEDTEEKKWVLQIGVDDGAYAGGSGTQYFVGNFDGTVFTPDQNPSDVRWIDVGKDFYAAQSFSDMPDDRRIIIAWMSNWTYAEDIPTDPWRSAMTLPRELKLCTIDGCETVVQQPVSELTQLRSVTHDIGRVAVSRERPFRMRQPNAPFEIEFDIEHINGKLECHFFKTGKESFIFSIDNEKSTIERKHFFTDDFSDSFYSLTSAPLPYGTPLRLRAVCDHSSVEWFINDGTQTSTHLFFPTDTTEYNISFQVQSGDVNIKDLSIYELQSVWSNPDQ</sequence>
<dbReference type="AlphaFoldDB" id="A0A3R9QN20"/>
<evidence type="ECO:0000256" key="3">
    <source>
        <dbReference type="ARBA" id="ARBA00023295"/>
    </source>
</evidence>
<dbReference type="GO" id="GO:0005737">
    <property type="term" value="C:cytoplasm"/>
    <property type="evidence" value="ECO:0007669"/>
    <property type="project" value="TreeGrafter"/>
</dbReference>